<sequence length="125" mass="14489">MFKWLKKTRQSHSEIGYWVHLGGQWLAVGLMIYFWRAMLHMLDSVEVFAGAWRESRSEHFGFVDGLVAIPVHLISEPIYFLQLVSIIFVLHLTVNRAGYRSSWHMPHKFNSGGLGALVVMSVFRR</sequence>
<keyword evidence="1" id="KW-1133">Transmembrane helix</keyword>
<feature type="transmembrane region" description="Helical" evidence="1">
    <location>
        <begin position="15"/>
        <end position="35"/>
    </location>
</feature>
<comment type="caution">
    <text evidence="2">The sequence shown here is derived from an EMBL/GenBank/DDBJ whole genome shotgun (WGS) entry which is preliminary data.</text>
</comment>
<gene>
    <name evidence="2" type="ORF">DC366_15915</name>
</gene>
<dbReference type="Proteomes" id="UP000244446">
    <property type="component" value="Unassembled WGS sequence"/>
</dbReference>
<organism evidence="2 3">
    <name type="scientific">Pelagivirga sediminicola</name>
    <dbReference type="NCBI Taxonomy" id="2170575"/>
    <lineage>
        <taxon>Bacteria</taxon>
        <taxon>Pseudomonadati</taxon>
        <taxon>Pseudomonadota</taxon>
        <taxon>Alphaproteobacteria</taxon>
        <taxon>Rhodobacterales</taxon>
        <taxon>Paracoccaceae</taxon>
        <taxon>Pelagivirga</taxon>
    </lineage>
</organism>
<keyword evidence="3" id="KW-1185">Reference proteome</keyword>
<evidence type="ECO:0000256" key="1">
    <source>
        <dbReference type="SAM" id="Phobius"/>
    </source>
</evidence>
<evidence type="ECO:0000313" key="3">
    <source>
        <dbReference type="Proteomes" id="UP000244446"/>
    </source>
</evidence>
<keyword evidence="1" id="KW-0472">Membrane</keyword>
<proteinExistence type="predicted"/>
<evidence type="ECO:0000313" key="2">
    <source>
        <dbReference type="EMBL" id="PVA09043.1"/>
    </source>
</evidence>
<feature type="transmembrane region" description="Helical" evidence="1">
    <location>
        <begin position="78"/>
        <end position="99"/>
    </location>
</feature>
<reference evidence="2 3" key="1">
    <citation type="submission" date="2018-04" db="EMBL/GenBank/DDBJ databases">
        <title>Pelagivirga bohaiensis gen. nov., sp. nov., a bacterium isolated from the Bohai Sea.</title>
        <authorList>
            <person name="Ji X."/>
        </authorList>
    </citation>
    <scope>NUCLEOTIDE SEQUENCE [LARGE SCALE GENOMIC DNA]</scope>
    <source>
        <strain evidence="2 3">BH-SD19</strain>
    </source>
</reference>
<accession>A0A2T7G3Q1</accession>
<keyword evidence="1" id="KW-0812">Transmembrane</keyword>
<dbReference type="RefSeq" id="WP_108693211.1">
    <property type="nucleotide sequence ID" value="NZ_QCYH01000012.1"/>
</dbReference>
<name>A0A2T7G3Q1_9RHOB</name>
<dbReference type="OrthoDB" id="7848590at2"/>
<dbReference type="AlphaFoldDB" id="A0A2T7G3Q1"/>
<dbReference type="EMBL" id="QCYH01000012">
    <property type="protein sequence ID" value="PVA09043.1"/>
    <property type="molecule type" value="Genomic_DNA"/>
</dbReference>
<protein>
    <submittedName>
        <fullName evidence="2">Uncharacterized protein</fullName>
    </submittedName>
</protein>